<comment type="caution">
    <text evidence="1">The sequence shown here is derived from an EMBL/GenBank/DDBJ whole genome shotgun (WGS) entry which is preliminary data.</text>
</comment>
<dbReference type="Proteomes" id="UP000076512">
    <property type="component" value="Unassembled WGS sequence"/>
</dbReference>
<dbReference type="EMBL" id="LWGR01000009">
    <property type="protein sequence ID" value="KZM72182.1"/>
    <property type="molecule type" value="Genomic_DNA"/>
</dbReference>
<evidence type="ECO:0000313" key="1">
    <source>
        <dbReference type="EMBL" id="KZM72182.1"/>
    </source>
</evidence>
<proteinExistence type="predicted"/>
<protein>
    <submittedName>
        <fullName evidence="1">Uncharacterized protein</fullName>
    </submittedName>
</protein>
<gene>
    <name evidence="1" type="ORF">AWN90_36510</name>
</gene>
<dbReference type="RefSeq" id="WP_067592498.1">
    <property type="nucleotide sequence ID" value="NZ_JABMCZ010000001.1"/>
</dbReference>
<dbReference type="AlphaFoldDB" id="A0A164LA94"/>
<name>A0A164LA94_9NOCA</name>
<sequence length="233" mass="26445">MSLPDLHLHAEGLFSKHGFRDGELITEWLWSIEELGYYIDAWDHVDDHAVLRQLVRDHLLPAIPGEFTVCDYSTHHNPIRIDTWRGQPWDDHTTAAPPTIWDIAIDVPATAVISAFKHAAGGIPVRHARDIPDREFLDAVTYAIDWCQGRWALLTDLCAILEMRGYRIERGPGNHEQPDMPSKLVRAKAQRLIDRGWLEGCTCGCYGGFDVTDEGWAFLDRAELPHGAYPENE</sequence>
<reference evidence="1 2" key="1">
    <citation type="submission" date="2016-04" db="EMBL/GenBank/DDBJ databases">
        <authorList>
            <person name="Evans L.H."/>
            <person name="Alamgir A."/>
            <person name="Owens N."/>
            <person name="Weber N.D."/>
            <person name="Virtaneva K."/>
            <person name="Barbian K."/>
            <person name="Babar A."/>
            <person name="Rosenke K."/>
        </authorList>
    </citation>
    <scope>NUCLEOTIDE SEQUENCE [LARGE SCALE GENOMIC DNA]</scope>
    <source>
        <strain evidence="1 2">IFM 0406</strain>
    </source>
</reference>
<keyword evidence="2" id="KW-1185">Reference proteome</keyword>
<accession>A0A164LA94</accession>
<organism evidence="1 2">
    <name type="scientific">Nocardia terpenica</name>
    <dbReference type="NCBI Taxonomy" id="455432"/>
    <lineage>
        <taxon>Bacteria</taxon>
        <taxon>Bacillati</taxon>
        <taxon>Actinomycetota</taxon>
        <taxon>Actinomycetes</taxon>
        <taxon>Mycobacteriales</taxon>
        <taxon>Nocardiaceae</taxon>
        <taxon>Nocardia</taxon>
    </lineage>
</organism>
<evidence type="ECO:0000313" key="2">
    <source>
        <dbReference type="Proteomes" id="UP000076512"/>
    </source>
</evidence>
<dbReference type="STRING" id="455432.AWN90_36510"/>
<dbReference type="OrthoDB" id="4273469at2"/>